<evidence type="ECO:0000313" key="2">
    <source>
        <dbReference type="Proteomes" id="UP001354971"/>
    </source>
</evidence>
<dbReference type="InterPro" id="IPR034756">
    <property type="entry name" value="T2SSM_b"/>
</dbReference>
<protein>
    <submittedName>
        <fullName evidence="1">Type II secretion system protein GspM</fullName>
    </submittedName>
</protein>
<keyword evidence="2" id="KW-1185">Reference proteome</keyword>
<evidence type="ECO:0000313" key="1">
    <source>
        <dbReference type="EMBL" id="MEE2525568.1"/>
    </source>
</evidence>
<dbReference type="Pfam" id="PF10741">
    <property type="entry name" value="T2SSM_b"/>
    <property type="match status" value="1"/>
</dbReference>
<dbReference type="Proteomes" id="UP001354971">
    <property type="component" value="Unassembled WGS sequence"/>
</dbReference>
<dbReference type="EMBL" id="JAZDRP010000002">
    <property type="protein sequence ID" value="MEE2525568.1"/>
    <property type="molecule type" value="Genomic_DNA"/>
</dbReference>
<comment type="caution">
    <text evidence="1">The sequence shown here is derived from an EMBL/GenBank/DDBJ whole genome shotgun (WGS) entry which is preliminary data.</text>
</comment>
<organism evidence="1 2">
    <name type="scientific">Hyphobacterium lacteum</name>
    <dbReference type="NCBI Taxonomy" id="3116575"/>
    <lineage>
        <taxon>Bacteria</taxon>
        <taxon>Pseudomonadati</taxon>
        <taxon>Pseudomonadota</taxon>
        <taxon>Alphaproteobacteria</taxon>
        <taxon>Maricaulales</taxon>
        <taxon>Maricaulaceae</taxon>
        <taxon>Hyphobacterium</taxon>
    </lineage>
</organism>
<dbReference type="NCBIfam" id="NF040576">
    <property type="entry name" value="T2SS_GspM_XpsM"/>
    <property type="match status" value="1"/>
</dbReference>
<proteinExistence type="predicted"/>
<reference evidence="1 2" key="1">
    <citation type="submission" date="2024-01" db="EMBL/GenBank/DDBJ databases">
        <title>Hyphobacterium bacterium isolated from marine sediment.</title>
        <authorList>
            <person name="Zhao S."/>
        </authorList>
    </citation>
    <scope>NUCLEOTIDE SEQUENCE [LARGE SCALE GENOMIC DNA]</scope>
    <source>
        <strain evidence="2">HN65</strain>
    </source>
</reference>
<name>A0ABU7LNV7_9PROT</name>
<dbReference type="RefSeq" id="WP_330198229.1">
    <property type="nucleotide sequence ID" value="NZ_JAZDRP010000002.1"/>
</dbReference>
<sequence length="161" mass="17354">MTPELRRMIALCTALAIPLVLSAWLVVSVLGWLQVQTDIEQAEAQRALPPAADPARYLTPGENFAIASSNLQSRLTAAAREAGVTASSVQIAAEDDNDRLRMTLDFQAEGEMENLAELLHALEAGLPALIVEDVRLTPIRRSTNLQLTATVRARREPGGGT</sequence>
<accession>A0ABU7LNV7</accession>
<gene>
    <name evidence="1" type="primary">gspM</name>
    <name evidence="1" type="ORF">V0U79_04260</name>
</gene>